<dbReference type="OrthoDB" id="17977at2759"/>
<dbReference type="FunFam" id="3.30.760.10:FF:000007">
    <property type="entry name" value="Eukaryotic translation initiation factor 4E family member 3"/>
    <property type="match status" value="1"/>
</dbReference>
<sequence>MRRAFIARYDTDSPPPPRTCGGLRCAYTAASVCRLSVCRAPDLALNMATMECKPNENSSSEMLSKSPAFGSEIMDNIKEQDNVGIPLQTSWTFWLDKAISGTTTEEYKANLKKIYTVSTAQSFWAVFNNIPNAGDMQVRYSYHLMRDERYPLWEEPANQNGGTWRFKCHKIDTANVWKEVVLAAIGEQFSESLDENDEICGITVSIRDRDDLIQIWNIDASLAPKASVIAKVHSLVPEVTFLAEFYKPHRSHHAYNRH</sequence>
<evidence type="ECO:0000256" key="3">
    <source>
        <dbReference type="ARBA" id="ARBA00022845"/>
    </source>
</evidence>
<evidence type="ECO:0000256" key="4">
    <source>
        <dbReference type="ARBA" id="ARBA00022884"/>
    </source>
</evidence>
<dbReference type="InParanoid" id="A0A7M7PZ63"/>
<dbReference type="PANTHER" id="PTHR11960:SF66">
    <property type="entry name" value="EUKARYOTIC TRANSLATION INITIATION FACTOR 4E TYPE 3"/>
    <property type="match status" value="1"/>
</dbReference>
<dbReference type="PANTHER" id="PTHR11960">
    <property type="entry name" value="EUKARYOTIC TRANSLATION INITIATION FACTOR 4E RELATED"/>
    <property type="match status" value="1"/>
</dbReference>
<evidence type="ECO:0000256" key="2">
    <source>
        <dbReference type="ARBA" id="ARBA00022540"/>
    </source>
</evidence>
<dbReference type="InterPro" id="IPR023398">
    <property type="entry name" value="TIF_eIF4e-like"/>
</dbReference>
<dbReference type="RefSeq" id="XP_031779293.2">
    <property type="nucleotide sequence ID" value="XM_031923433.2"/>
</dbReference>
<dbReference type="GO" id="GO:0006417">
    <property type="term" value="P:regulation of translation"/>
    <property type="evidence" value="ECO:0007669"/>
    <property type="project" value="UniProtKB-KW"/>
</dbReference>
<keyword evidence="3" id="KW-0810">Translation regulation</keyword>
<dbReference type="EnsemblMetazoa" id="XM_031923433">
    <property type="protein sequence ID" value="XP_031779293"/>
    <property type="gene ID" value="LOC100120778"/>
</dbReference>
<keyword evidence="4 6" id="KW-0694">RNA-binding</keyword>
<accession>A0A7M7PZ63</accession>
<comment type="similarity">
    <text evidence="1 6">Belongs to the eukaryotic initiation factor 4E family.</text>
</comment>
<dbReference type="Gene3D" id="3.30.760.10">
    <property type="entry name" value="RNA Cap, Translation Initiation Factor Eif4e"/>
    <property type="match status" value="1"/>
</dbReference>
<dbReference type="GO" id="GO:0003743">
    <property type="term" value="F:translation initiation factor activity"/>
    <property type="evidence" value="ECO:0007669"/>
    <property type="project" value="UniProtKB-KW"/>
</dbReference>
<dbReference type="InterPro" id="IPR001040">
    <property type="entry name" value="TIF_eIF_4E"/>
</dbReference>
<reference evidence="7" key="1">
    <citation type="submission" date="2021-01" db="UniProtKB">
        <authorList>
            <consortium name="EnsemblMetazoa"/>
        </authorList>
    </citation>
    <scope>IDENTIFICATION</scope>
</reference>
<dbReference type="Proteomes" id="UP000002358">
    <property type="component" value="Chromosome 2"/>
</dbReference>
<evidence type="ECO:0000256" key="1">
    <source>
        <dbReference type="ARBA" id="ARBA00009860"/>
    </source>
</evidence>
<keyword evidence="2 6" id="KW-0396">Initiation factor</keyword>
<keyword evidence="8" id="KW-1185">Reference proteome</keyword>
<evidence type="ECO:0000313" key="7">
    <source>
        <dbReference type="EnsemblMetazoa" id="XP_031779293"/>
    </source>
</evidence>
<dbReference type="GO" id="GO:0016281">
    <property type="term" value="C:eukaryotic translation initiation factor 4F complex"/>
    <property type="evidence" value="ECO:0007669"/>
    <property type="project" value="TreeGrafter"/>
</dbReference>
<dbReference type="GeneID" id="100120778"/>
<evidence type="ECO:0000256" key="6">
    <source>
        <dbReference type="RuleBase" id="RU004374"/>
    </source>
</evidence>
<dbReference type="SUPFAM" id="SSF55418">
    <property type="entry name" value="eIF4e-like"/>
    <property type="match status" value="1"/>
</dbReference>
<dbReference type="GO" id="GO:0000340">
    <property type="term" value="F:RNA 7-methylguanosine cap binding"/>
    <property type="evidence" value="ECO:0007669"/>
    <property type="project" value="TreeGrafter"/>
</dbReference>
<evidence type="ECO:0000256" key="5">
    <source>
        <dbReference type="ARBA" id="ARBA00022917"/>
    </source>
</evidence>
<evidence type="ECO:0008006" key="9">
    <source>
        <dbReference type="Google" id="ProtNLM"/>
    </source>
</evidence>
<dbReference type="SMR" id="A0A7M7PZ63"/>
<dbReference type="Pfam" id="PF01652">
    <property type="entry name" value="IF4E"/>
    <property type="match status" value="1"/>
</dbReference>
<proteinExistence type="inferred from homology"/>
<dbReference type="KEGG" id="nvi:100120778"/>
<name>A0A7M7PZ63_NASVI</name>
<organism evidence="7 8">
    <name type="scientific">Nasonia vitripennis</name>
    <name type="common">Parasitic wasp</name>
    <dbReference type="NCBI Taxonomy" id="7425"/>
    <lineage>
        <taxon>Eukaryota</taxon>
        <taxon>Metazoa</taxon>
        <taxon>Ecdysozoa</taxon>
        <taxon>Arthropoda</taxon>
        <taxon>Hexapoda</taxon>
        <taxon>Insecta</taxon>
        <taxon>Pterygota</taxon>
        <taxon>Neoptera</taxon>
        <taxon>Endopterygota</taxon>
        <taxon>Hymenoptera</taxon>
        <taxon>Apocrita</taxon>
        <taxon>Proctotrupomorpha</taxon>
        <taxon>Chalcidoidea</taxon>
        <taxon>Pteromalidae</taxon>
        <taxon>Pteromalinae</taxon>
        <taxon>Nasonia</taxon>
    </lineage>
</organism>
<dbReference type="AlphaFoldDB" id="A0A7M7PZ63"/>
<keyword evidence="5 6" id="KW-0648">Protein biosynthesis</keyword>
<evidence type="ECO:0000313" key="8">
    <source>
        <dbReference type="Proteomes" id="UP000002358"/>
    </source>
</evidence>
<protein>
    <recommendedName>
        <fullName evidence="9">Eukaryotic translation initiation factor 4E type 3</fullName>
    </recommendedName>
</protein>